<name>A0A2S9JEK4_9SPHI</name>
<feature type="region of interest" description="Disordered" evidence="1">
    <location>
        <begin position="58"/>
        <end position="77"/>
    </location>
</feature>
<comment type="caution">
    <text evidence="2">The sequence shown here is derived from an EMBL/GenBank/DDBJ whole genome shotgun (WGS) entry which is preliminary data.</text>
</comment>
<dbReference type="Proteomes" id="UP000238642">
    <property type="component" value="Unassembled WGS sequence"/>
</dbReference>
<keyword evidence="3" id="KW-1185">Reference proteome</keyword>
<accession>A0A2S9JEK4</accession>
<evidence type="ECO:0000313" key="3">
    <source>
        <dbReference type="Proteomes" id="UP000238642"/>
    </source>
</evidence>
<evidence type="ECO:0000256" key="1">
    <source>
        <dbReference type="SAM" id="MobiDB-lite"/>
    </source>
</evidence>
<evidence type="ECO:0000313" key="2">
    <source>
        <dbReference type="EMBL" id="PRD51337.1"/>
    </source>
</evidence>
<sequence>MFIANKLTIKRIRQLKIRFFNEIKNKTIFLTFAVALRYEPAFYHLEKILKIYETDSDLSGEHSSTIKKIRRKDENSI</sequence>
<dbReference type="EMBL" id="PVBS01000005">
    <property type="protein sequence ID" value="PRD51337.1"/>
    <property type="molecule type" value="Genomic_DNA"/>
</dbReference>
<organism evidence="2 3">
    <name type="scientific">Sphingobacterium gobiense</name>
    <dbReference type="NCBI Taxonomy" id="1382456"/>
    <lineage>
        <taxon>Bacteria</taxon>
        <taxon>Pseudomonadati</taxon>
        <taxon>Bacteroidota</taxon>
        <taxon>Sphingobacteriia</taxon>
        <taxon>Sphingobacteriales</taxon>
        <taxon>Sphingobacteriaceae</taxon>
        <taxon>Sphingobacterium</taxon>
    </lineage>
</organism>
<protein>
    <submittedName>
        <fullName evidence="2">Uncharacterized protein</fullName>
    </submittedName>
</protein>
<proteinExistence type="predicted"/>
<reference evidence="2 3" key="1">
    <citation type="submission" date="2018-02" db="EMBL/GenBank/DDBJ databases">
        <title>The draft genome of Sphingobacterium gobiense H7.</title>
        <authorList>
            <person name="Li L."/>
            <person name="Liu L."/>
            <person name="Zhang X."/>
            <person name="Wang T."/>
            <person name="Liang L."/>
        </authorList>
    </citation>
    <scope>NUCLEOTIDE SEQUENCE [LARGE SCALE GENOMIC DNA]</scope>
    <source>
        <strain evidence="2 3">ACCC 05757</strain>
    </source>
</reference>
<gene>
    <name evidence="2" type="ORF">C5749_18150</name>
</gene>
<dbReference type="AlphaFoldDB" id="A0A2S9JEK4"/>